<gene>
    <name evidence="1" type="ORF">BACCAP_01600</name>
</gene>
<evidence type="ECO:0000313" key="2">
    <source>
        <dbReference type="Proteomes" id="UP000003639"/>
    </source>
</evidence>
<evidence type="ECO:0000313" key="1">
    <source>
        <dbReference type="EMBL" id="EDN00834.1"/>
    </source>
</evidence>
<organism evidence="1 2">
    <name type="scientific">Pseudoflavonifractor capillosus ATCC 29799</name>
    <dbReference type="NCBI Taxonomy" id="411467"/>
    <lineage>
        <taxon>Bacteria</taxon>
        <taxon>Bacillati</taxon>
        <taxon>Bacillota</taxon>
        <taxon>Clostridia</taxon>
        <taxon>Eubacteriales</taxon>
        <taxon>Oscillospiraceae</taxon>
        <taxon>Pseudoflavonifractor</taxon>
    </lineage>
</organism>
<dbReference type="InterPro" id="IPR029044">
    <property type="entry name" value="Nucleotide-diphossugar_trans"/>
</dbReference>
<dbReference type="eggNOG" id="COG0463">
    <property type="taxonomic scope" value="Bacteria"/>
</dbReference>
<reference evidence="1 2" key="1">
    <citation type="submission" date="2007-04" db="EMBL/GenBank/DDBJ databases">
        <authorList>
            <person name="Fulton L."/>
            <person name="Clifton S."/>
            <person name="Fulton B."/>
            <person name="Xu J."/>
            <person name="Minx P."/>
            <person name="Pepin K.H."/>
            <person name="Johnson M."/>
            <person name="Thiruvilangam P."/>
            <person name="Bhonagiri V."/>
            <person name="Nash W.E."/>
            <person name="Mardis E.R."/>
            <person name="Wilson R.K."/>
        </authorList>
    </citation>
    <scope>NUCLEOTIDE SEQUENCE [LARGE SCALE GENOMIC DNA]</scope>
    <source>
        <strain evidence="1 2">ATCC 29799</strain>
    </source>
</reference>
<reference evidence="1 2" key="2">
    <citation type="submission" date="2007-06" db="EMBL/GenBank/DDBJ databases">
        <title>Draft genome sequence of Pseudoflavonifractor capillosus ATCC 29799.</title>
        <authorList>
            <person name="Sudarsanam P."/>
            <person name="Ley R."/>
            <person name="Guruge J."/>
            <person name="Turnbaugh P.J."/>
            <person name="Mahowald M."/>
            <person name="Liep D."/>
            <person name="Gordon J."/>
        </authorList>
    </citation>
    <scope>NUCLEOTIDE SEQUENCE [LARGE SCALE GENOMIC DNA]</scope>
    <source>
        <strain evidence="1 2">ATCC 29799</strain>
    </source>
</reference>
<comment type="caution">
    <text evidence="1">The sequence shown here is derived from an EMBL/GenBank/DDBJ whole genome shotgun (WGS) entry which is preliminary data.</text>
</comment>
<accession>A6NTS1</accession>
<keyword evidence="2" id="KW-1185">Reference proteome</keyword>
<name>A6NTS1_9FIRM</name>
<dbReference type="EMBL" id="AAXG02000010">
    <property type="protein sequence ID" value="EDN00834.1"/>
    <property type="molecule type" value="Genomic_DNA"/>
</dbReference>
<proteinExistence type="predicted"/>
<sequence>MDFYSENYFLGTVAWNKIYSREVFLQERYPVGKLHEDAFLTYRLLYRVSKIVYINSMLYYYYRNENSIMHSPYSLSRIAEVEAVEEQYQFFIEHGLEKNILPSREKLIYKYTEHIYSLQNMDNKYSLEIAHKMRKKLRILLRQSGRKIIKVENNMWYFEAAYPKLADCYWKAKRLKFLVCTQGIVHTVSRIIARAIKKL</sequence>
<dbReference type="SUPFAM" id="SSF53448">
    <property type="entry name" value="Nucleotide-diphospho-sugar transferases"/>
    <property type="match status" value="1"/>
</dbReference>
<protein>
    <submittedName>
        <fullName evidence="1">Uncharacterized protein</fullName>
    </submittedName>
</protein>
<dbReference type="Proteomes" id="UP000003639">
    <property type="component" value="Unassembled WGS sequence"/>
</dbReference>
<dbReference type="STRING" id="411467.BACCAP_01600"/>
<dbReference type="AlphaFoldDB" id="A6NTS1"/>